<sequence length="133" mass="14999">MTTPGEKVEFSEDTELRCASTTIGKTELQRLKQEKVFRDVETDGEIGVVKEVNIDFRNLAQLVYQYDTLDMVASQVRVEILNHFRAEDANKFSTGELVKATGRNDSNVSEALGQLVDEGHLKKIQKGFYALNE</sequence>
<dbReference type="AlphaFoldDB" id="A0A3P3R5Q7"/>
<accession>A0A3P3R5Q7</accession>
<dbReference type="InterPro" id="IPR036388">
    <property type="entry name" value="WH-like_DNA-bd_sf"/>
</dbReference>
<dbReference type="InterPro" id="IPR036390">
    <property type="entry name" value="WH_DNA-bd_sf"/>
</dbReference>
<dbReference type="Proteomes" id="UP000282322">
    <property type="component" value="Unassembled WGS sequence"/>
</dbReference>
<keyword evidence="2" id="KW-1185">Reference proteome</keyword>
<gene>
    <name evidence="1" type="ORF">EIK79_14845</name>
</gene>
<organism evidence="1 2">
    <name type="scientific">Halocatena pleomorpha</name>
    <dbReference type="NCBI Taxonomy" id="1785090"/>
    <lineage>
        <taxon>Archaea</taxon>
        <taxon>Methanobacteriati</taxon>
        <taxon>Methanobacteriota</taxon>
        <taxon>Stenosarchaea group</taxon>
        <taxon>Halobacteria</taxon>
        <taxon>Halobacteriales</taxon>
        <taxon>Natronomonadaceae</taxon>
        <taxon>Halocatena</taxon>
    </lineage>
</organism>
<reference evidence="1 2" key="1">
    <citation type="submission" date="2018-11" db="EMBL/GenBank/DDBJ databases">
        <title>Taxonoimc description of Halomarina strain SPP-AMP-1.</title>
        <authorList>
            <person name="Pal Y."/>
            <person name="Srinivasana K."/>
            <person name="Verma A."/>
            <person name="Kumar P."/>
        </authorList>
    </citation>
    <scope>NUCLEOTIDE SEQUENCE [LARGE SCALE GENOMIC DNA]</scope>
    <source>
        <strain evidence="1 2">SPP-AMP-1</strain>
    </source>
</reference>
<name>A0A3P3R5Q7_9EURY</name>
<comment type="caution">
    <text evidence="1">The sequence shown here is derived from an EMBL/GenBank/DDBJ whole genome shotgun (WGS) entry which is preliminary data.</text>
</comment>
<evidence type="ECO:0000313" key="1">
    <source>
        <dbReference type="EMBL" id="RRJ28797.1"/>
    </source>
</evidence>
<protein>
    <submittedName>
        <fullName evidence="1">Uncharacterized protein</fullName>
    </submittedName>
</protein>
<proteinExistence type="predicted"/>
<evidence type="ECO:0000313" key="2">
    <source>
        <dbReference type="Proteomes" id="UP000282322"/>
    </source>
</evidence>
<dbReference type="SUPFAM" id="SSF46785">
    <property type="entry name" value="Winged helix' DNA-binding domain"/>
    <property type="match status" value="1"/>
</dbReference>
<dbReference type="Gene3D" id="1.10.10.10">
    <property type="entry name" value="Winged helix-like DNA-binding domain superfamily/Winged helix DNA-binding domain"/>
    <property type="match status" value="1"/>
</dbReference>
<dbReference type="EMBL" id="RRCH01000032">
    <property type="protein sequence ID" value="RRJ28797.1"/>
    <property type="molecule type" value="Genomic_DNA"/>
</dbReference>
<dbReference type="RefSeq" id="WP_124956068.1">
    <property type="nucleotide sequence ID" value="NZ_RRCH01000032.1"/>
</dbReference>